<dbReference type="SUPFAM" id="SSF53271">
    <property type="entry name" value="PRTase-like"/>
    <property type="match status" value="1"/>
</dbReference>
<dbReference type="PANTHER" id="PTHR47505:SF1">
    <property type="entry name" value="DNA UTILIZATION PROTEIN YHGH"/>
    <property type="match status" value="1"/>
</dbReference>
<gene>
    <name evidence="1" type="ORF">ACFOZ4_38685</name>
</gene>
<dbReference type="RefSeq" id="WP_253760210.1">
    <property type="nucleotide sequence ID" value="NZ_JAMZDZ010000001.1"/>
</dbReference>
<dbReference type="InterPro" id="IPR051910">
    <property type="entry name" value="ComF/GntX_DNA_util-trans"/>
</dbReference>
<keyword evidence="2" id="KW-1185">Reference proteome</keyword>
<evidence type="ECO:0000313" key="1">
    <source>
        <dbReference type="EMBL" id="MFC4136570.1"/>
    </source>
</evidence>
<sequence length="253" mass="26328">MRAYEALADLLLPTSCAGCDAAGVSLRGGVCGDCVATVTAMRPHETRPTPAPPGLPVCVSLGQYADPLRSMIVNYKDRGRHRLAKPLGTLLGAVVAEVAAGRPVLLIPVPDTPGAARERHGDHMARLTRAAARHLRAAGTAALVAYPLAAMPRADSAHLSAADRAVTAQSAFVIRDTRVNSLRAAARGRLIFLLDDVLTTGSTLAVVSERLAEVDVEVAAGVTLAATELRRDRADSRGMGAAGPNGRIPVKRS</sequence>
<proteinExistence type="predicted"/>
<dbReference type="PANTHER" id="PTHR47505">
    <property type="entry name" value="DNA UTILIZATION PROTEIN YHGH"/>
    <property type="match status" value="1"/>
</dbReference>
<dbReference type="Proteomes" id="UP001595816">
    <property type="component" value="Unassembled WGS sequence"/>
</dbReference>
<organism evidence="1 2">
    <name type="scientific">Hamadaea flava</name>
    <dbReference type="NCBI Taxonomy" id="1742688"/>
    <lineage>
        <taxon>Bacteria</taxon>
        <taxon>Bacillati</taxon>
        <taxon>Actinomycetota</taxon>
        <taxon>Actinomycetes</taxon>
        <taxon>Micromonosporales</taxon>
        <taxon>Micromonosporaceae</taxon>
        <taxon>Hamadaea</taxon>
    </lineage>
</organism>
<comment type="caution">
    <text evidence="1">The sequence shown here is derived from an EMBL/GenBank/DDBJ whole genome shotgun (WGS) entry which is preliminary data.</text>
</comment>
<reference evidence="2" key="1">
    <citation type="journal article" date="2019" name="Int. J. Syst. Evol. Microbiol.">
        <title>The Global Catalogue of Microorganisms (GCM) 10K type strain sequencing project: providing services to taxonomists for standard genome sequencing and annotation.</title>
        <authorList>
            <consortium name="The Broad Institute Genomics Platform"/>
            <consortium name="The Broad Institute Genome Sequencing Center for Infectious Disease"/>
            <person name="Wu L."/>
            <person name="Ma J."/>
        </authorList>
    </citation>
    <scope>NUCLEOTIDE SEQUENCE [LARGE SCALE GENOMIC DNA]</scope>
    <source>
        <strain evidence="2">CGMCC 4.7289</strain>
    </source>
</reference>
<dbReference type="EMBL" id="JBHSAY010000033">
    <property type="protein sequence ID" value="MFC4136570.1"/>
    <property type="molecule type" value="Genomic_DNA"/>
</dbReference>
<dbReference type="InterPro" id="IPR029057">
    <property type="entry name" value="PRTase-like"/>
</dbReference>
<evidence type="ECO:0000313" key="2">
    <source>
        <dbReference type="Proteomes" id="UP001595816"/>
    </source>
</evidence>
<protein>
    <submittedName>
        <fullName evidence="1">ComF family protein</fullName>
    </submittedName>
</protein>
<accession>A0ABV8M0L6</accession>
<name>A0ABV8M0L6_9ACTN</name>